<evidence type="ECO:0000313" key="5">
    <source>
        <dbReference type="EnsemblMetazoa" id="AALFPA23_010773.P15149"/>
    </source>
</evidence>
<keyword evidence="4" id="KW-0472">Membrane</keyword>
<dbReference type="PROSITE" id="PS51155">
    <property type="entry name" value="CHIT_BIND_RR_2"/>
    <property type="match status" value="1"/>
</dbReference>
<keyword evidence="4" id="KW-1133">Transmembrane helix</keyword>
<sequence length="167" mass="18388">MVWVVSVALAQDVRLETSLVIGAVVNNAMGAIGLIQSVLSLHVVSITVLPSALVIVIVLVACLAVIASAQFYGGDSGHHEDHHHSHPKYKFEYGVKDSHTHDHKSAWEHRDGDHVKGQYTLDEADGTHRIVDYSSDHKGGFQPHVLRKGHAHHPHHGESYANIEQHY</sequence>
<feature type="compositionally biased region" description="Basic residues" evidence="3">
    <location>
        <begin position="145"/>
        <end position="155"/>
    </location>
</feature>
<dbReference type="PRINTS" id="PR00947">
    <property type="entry name" value="CUTICLE"/>
</dbReference>
<proteinExistence type="predicted"/>
<dbReference type="Proteomes" id="UP000069940">
    <property type="component" value="Unassembled WGS sequence"/>
</dbReference>
<dbReference type="PANTHER" id="PTHR12236">
    <property type="entry name" value="STRUCTURAL CONTITUENT OF CUTICLE"/>
    <property type="match status" value="1"/>
</dbReference>
<evidence type="ECO:0000313" key="6">
    <source>
        <dbReference type="Proteomes" id="UP000069940"/>
    </source>
</evidence>
<dbReference type="InterPro" id="IPR000618">
    <property type="entry name" value="Insect_cuticle"/>
</dbReference>
<name>A0ABM1YNN2_AEDAL</name>
<keyword evidence="4" id="KW-0812">Transmembrane</keyword>
<dbReference type="Pfam" id="PF00379">
    <property type="entry name" value="Chitin_bind_4"/>
    <property type="match status" value="1"/>
</dbReference>
<organism evidence="5 6">
    <name type="scientific">Aedes albopictus</name>
    <name type="common">Asian tiger mosquito</name>
    <name type="synonym">Stegomyia albopicta</name>
    <dbReference type="NCBI Taxonomy" id="7160"/>
    <lineage>
        <taxon>Eukaryota</taxon>
        <taxon>Metazoa</taxon>
        <taxon>Ecdysozoa</taxon>
        <taxon>Arthropoda</taxon>
        <taxon>Hexapoda</taxon>
        <taxon>Insecta</taxon>
        <taxon>Pterygota</taxon>
        <taxon>Neoptera</taxon>
        <taxon>Endopterygota</taxon>
        <taxon>Diptera</taxon>
        <taxon>Nematocera</taxon>
        <taxon>Culicoidea</taxon>
        <taxon>Culicidae</taxon>
        <taxon>Culicinae</taxon>
        <taxon>Aedini</taxon>
        <taxon>Aedes</taxon>
        <taxon>Stegomyia</taxon>
    </lineage>
</organism>
<reference evidence="6" key="1">
    <citation type="journal article" date="2015" name="Proc. Natl. Acad. Sci. U.S.A.">
        <title>Genome sequence of the Asian Tiger mosquito, Aedes albopictus, reveals insights into its biology, genetics, and evolution.</title>
        <authorList>
            <person name="Chen X.G."/>
            <person name="Jiang X."/>
            <person name="Gu J."/>
            <person name="Xu M."/>
            <person name="Wu Y."/>
            <person name="Deng Y."/>
            <person name="Zhang C."/>
            <person name="Bonizzoni M."/>
            <person name="Dermauw W."/>
            <person name="Vontas J."/>
            <person name="Armbruster P."/>
            <person name="Huang X."/>
            <person name="Yang Y."/>
            <person name="Zhang H."/>
            <person name="He W."/>
            <person name="Peng H."/>
            <person name="Liu Y."/>
            <person name="Wu K."/>
            <person name="Chen J."/>
            <person name="Lirakis M."/>
            <person name="Topalis P."/>
            <person name="Van Leeuwen T."/>
            <person name="Hall A.B."/>
            <person name="Jiang X."/>
            <person name="Thorpe C."/>
            <person name="Mueller R.L."/>
            <person name="Sun C."/>
            <person name="Waterhouse R.M."/>
            <person name="Yan G."/>
            <person name="Tu Z.J."/>
            <person name="Fang X."/>
            <person name="James A.A."/>
        </authorList>
    </citation>
    <scope>NUCLEOTIDE SEQUENCE [LARGE SCALE GENOMIC DNA]</scope>
    <source>
        <strain evidence="6">Foshan</strain>
    </source>
</reference>
<dbReference type="EnsemblMetazoa" id="AALFPA23_010773.R15149">
    <property type="protein sequence ID" value="AALFPA23_010773.P15149"/>
    <property type="gene ID" value="AALFPA23_010773"/>
</dbReference>
<evidence type="ECO:0000256" key="3">
    <source>
        <dbReference type="SAM" id="MobiDB-lite"/>
    </source>
</evidence>
<gene>
    <name evidence="5" type="primary">109399495</name>
</gene>
<evidence type="ECO:0000256" key="4">
    <source>
        <dbReference type="SAM" id="Phobius"/>
    </source>
</evidence>
<feature type="transmembrane region" description="Helical" evidence="4">
    <location>
        <begin position="48"/>
        <end position="72"/>
    </location>
</feature>
<evidence type="ECO:0000256" key="1">
    <source>
        <dbReference type="ARBA" id="ARBA00022460"/>
    </source>
</evidence>
<dbReference type="PANTHER" id="PTHR12236:SF76">
    <property type="entry name" value="ADULT-SPECIFIC CUTICULAR PROTEIN ACP-20-LIKE PROTEIN"/>
    <property type="match status" value="1"/>
</dbReference>
<feature type="transmembrane region" description="Helical" evidence="4">
    <location>
        <begin position="20"/>
        <end position="41"/>
    </location>
</feature>
<accession>A0ABM1YNN2</accession>
<keyword evidence="1 2" id="KW-0193">Cuticle</keyword>
<protein>
    <submittedName>
        <fullName evidence="5">Uncharacterized protein</fullName>
    </submittedName>
</protein>
<feature type="region of interest" description="Disordered" evidence="3">
    <location>
        <begin position="142"/>
        <end position="167"/>
    </location>
</feature>
<keyword evidence="6" id="KW-1185">Reference proteome</keyword>
<dbReference type="InterPro" id="IPR051217">
    <property type="entry name" value="Insect_Cuticle_Struc_Prot"/>
</dbReference>
<reference evidence="5" key="2">
    <citation type="submission" date="2025-05" db="UniProtKB">
        <authorList>
            <consortium name="EnsemblMetazoa"/>
        </authorList>
    </citation>
    <scope>IDENTIFICATION</scope>
    <source>
        <strain evidence="5">Foshan</strain>
    </source>
</reference>
<evidence type="ECO:0000256" key="2">
    <source>
        <dbReference type="PROSITE-ProRule" id="PRU00497"/>
    </source>
</evidence>